<feature type="chain" id="PRO_5036658693" evidence="1">
    <location>
        <begin position="26"/>
        <end position="92"/>
    </location>
</feature>
<keyword evidence="4" id="KW-1185">Reference proteome</keyword>
<dbReference type="AlphaFoldDB" id="A0A8X6KPI8"/>
<proteinExistence type="predicted"/>
<evidence type="ECO:0000313" key="2">
    <source>
        <dbReference type="EMBL" id="GFS64412.1"/>
    </source>
</evidence>
<dbReference type="EMBL" id="BMAW01107638">
    <property type="protein sequence ID" value="GFT30260.1"/>
    <property type="molecule type" value="Genomic_DNA"/>
</dbReference>
<accession>A0A8X6KPI8</accession>
<dbReference type="EMBL" id="BMAW01094247">
    <property type="protein sequence ID" value="GFS64412.1"/>
    <property type="molecule type" value="Genomic_DNA"/>
</dbReference>
<keyword evidence="1" id="KW-0732">Signal</keyword>
<dbReference type="Proteomes" id="UP000887013">
    <property type="component" value="Unassembled WGS sequence"/>
</dbReference>
<feature type="signal peptide" evidence="1">
    <location>
        <begin position="1"/>
        <end position="25"/>
    </location>
</feature>
<organism evidence="2 4">
    <name type="scientific">Nephila pilipes</name>
    <name type="common">Giant wood spider</name>
    <name type="synonym">Nephila maculata</name>
    <dbReference type="NCBI Taxonomy" id="299642"/>
    <lineage>
        <taxon>Eukaryota</taxon>
        <taxon>Metazoa</taxon>
        <taxon>Ecdysozoa</taxon>
        <taxon>Arthropoda</taxon>
        <taxon>Chelicerata</taxon>
        <taxon>Arachnida</taxon>
        <taxon>Araneae</taxon>
        <taxon>Araneomorphae</taxon>
        <taxon>Entelegynae</taxon>
        <taxon>Araneoidea</taxon>
        <taxon>Nephilidae</taxon>
        <taxon>Nephila</taxon>
    </lineage>
</organism>
<evidence type="ECO:0000256" key="1">
    <source>
        <dbReference type="SAM" id="SignalP"/>
    </source>
</evidence>
<reference evidence="2" key="1">
    <citation type="submission" date="2020-08" db="EMBL/GenBank/DDBJ databases">
        <title>Multicomponent nature underlies the extraordinary mechanical properties of spider dragline silk.</title>
        <authorList>
            <person name="Kono N."/>
            <person name="Nakamura H."/>
            <person name="Mori M."/>
            <person name="Yoshida Y."/>
            <person name="Ohtoshi R."/>
            <person name="Malay A.D."/>
            <person name="Moran D.A.P."/>
            <person name="Tomita M."/>
            <person name="Numata K."/>
            <person name="Arakawa K."/>
        </authorList>
    </citation>
    <scope>NUCLEOTIDE SEQUENCE</scope>
</reference>
<name>A0A8X6KPI8_NEPPI</name>
<sequence length="92" mass="10570">MLAFYFHSFNHVFLLMFCGFGLNSGKNESKSVLEFLKNEVLSEERVIYTLARTCFGFDRAKKTFQVTRSHTFHVDTTNDLTVGNTSKDKSFA</sequence>
<protein>
    <submittedName>
        <fullName evidence="2">Uncharacterized protein</fullName>
    </submittedName>
</protein>
<gene>
    <name evidence="3" type="ORF">NPIL_313411</name>
    <name evidence="2" type="ORF">NPIL_323701</name>
</gene>
<evidence type="ECO:0000313" key="4">
    <source>
        <dbReference type="Proteomes" id="UP000887013"/>
    </source>
</evidence>
<comment type="caution">
    <text evidence="2">The sequence shown here is derived from an EMBL/GenBank/DDBJ whole genome shotgun (WGS) entry which is preliminary data.</text>
</comment>
<evidence type="ECO:0000313" key="3">
    <source>
        <dbReference type="EMBL" id="GFT30260.1"/>
    </source>
</evidence>